<comment type="similarity">
    <text evidence="2">Belongs to the SusD family.</text>
</comment>
<protein>
    <recommendedName>
        <fullName evidence="10">RagB/SusD family nutrient uptake outer membrane protein</fullName>
    </recommendedName>
</protein>
<evidence type="ECO:0000256" key="2">
    <source>
        <dbReference type="ARBA" id="ARBA00006275"/>
    </source>
</evidence>
<evidence type="ECO:0000256" key="1">
    <source>
        <dbReference type="ARBA" id="ARBA00004442"/>
    </source>
</evidence>
<name>A0A2T3HJE4_9SPHI</name>
<dbReference type="SUPFAM" id="SSF48452">
    <property type="entry name" value="TPR-like"/>
    <property type="match status" value="1"/>
</dbReference>
<feature type="domain" description="RagB/SusD" evidence="6">
    <location>
        <begin position="346"/>
        <end position="446"/>
    </location>
</feature>
<evidence type="ECO:0000256" key="5">
    <source>
        <dbReference type="ARBA" id="ARBA00023237"/>
    </source>
</evidence>
<evidence type="ECO:0000313" key="9">
    <source>
        <dbReference type="Proteomes" id="UP000240912"/>
    </source>
</evidence>
<dbReference type="CDD" id="cd08977">
    <property type="entry name" value="SusD"/>
    <property type="match status" value="1"/>
</dbReference>
<proteinExistence type="inferred from homology"/>
<organism evidence="8 9">
    <name type="scientific">Pedobacter yulinensis</name>
    <dbReference type="NCBI Taxonomy" id="2126353"/>
    <lineage>
        <taxon>Bacteria</taxon>
        <taxon>Pseudomonadati</taxon>
        <taxon>Bacteroidota</taxon>
        <taxon>Sphingobacteriia</taxon>
        <taxon>Sphingobacteriales</taxon>
        <taxon>Sphingobacteriaceae</taxon>
        <taxon>Pedobacter</taxon>
    </lineage>
</organism>
<evidence type="ECO:0000256" key="3">
    <source>
        <dbReference type="ARBA" id="ARBA00022729"/>
    </source>
</evidence>
<evidence type="ECO:0000259" key="6">
    <source>
        <dbReference type="Pfam" id="PF07980"/>
    </source>
</evidence>
<sequence>MLDFKLMKMMKSIKNILLLAIPLLVFSCKKVTEQIPLSNITPANFYKTASDADNAINACYDALQQSPSNYVIWGDGRTDMLANTDRSSSADLQVNSGNVAATNGYVGWGSLYAGINRCNSVLKNVPGITDPALAGRRDRILGEAYFLRALFYFYLTRTFENAPLILEPYESLGGDFFPKVSSRQLIFEQVEKDLKLAETLVPDLPFSTTLENKGKATKAAVRSTLADLYLWQKKYQQAADMAALVISSPANYSLVQGANFAAIFRDKNTTESIFEVQYNYTYQEGNTNNLSEQFLPLGGSITAGNLRYQPSDAVLAALPATDNRAGITYRNTGSSPAPYRDANKLYIAKYPGTLVGNILYQDANRMVYRLAEVILFRAEALNELGRPEQAIPLLNQIRARAGIGPTAAVSQAEVRLAIERERFAELAFEGKRYYDLVRTGRYAAVTGFTDPNYLRWPLPASELIRNPNLVQNPGY</sequence>
<evidence type="ECO:0000313" key="8">
    <source>
        <dbReference type="EMBL" id="PST82513.1"/>
    </source>
</evidence>
<gene>
    <name evidence="8" type="ORF">C7T94_07500</name>
</gene>
<dbReference type="Pfam" id="PF07980">
    <property type="entry name" value="SusD_RagB"/>
    <property type="match status" value="1"/>
</dbReference>
<comment type="caution">
    <text evidence="8">The sequence shown here is derived from an EMBL/GenBank/DDBJ whole genome shotgun (WGS) entry which is preliminary data.</text>
</comment>
<evidence type="ECO:0008006" key="10">
    <source>
        <dbReference type="Google" id="ProtNLM"/>
    </source>
</evidence>
<dbReference type="InterPro" id="IPR033985">
    <property type="entry name" value="SusD-like_N"/>
</dbReference>
<evidence type="ECO:0000256" key="4">
    <source>
        <dbReference type="ARBA" id="ARBA00023136"/>
    </source>
</evidence>
<dbReference type="Gene3D" id="1.25.40.390">
    <property type="match status" value="1"/>
</dbReference>
<keyword evidence="4" id="KW-0472">Membrane</keyword>
<dbReference type="Pfam" id="PF14322">
    <property type="entry name" value="SusD-like_3"/>
    <property type="match status" value="1"/>
</dbReference>
<dbReference type="GO" id="GO:0009279">
    <property type="term" value="C:cell outer membrane"/>
    <property type="evidence" value="ECO:0007669"/>
    <property type="project" value="UniProtKB-SubCell"/>
</dbReference>
<keyword evidence="5" id="KW-0998">Cell outer membrane</keyword>
<keyword evidence="3" id="KW-0732">Signal</keyword>
<accession>A0A2T3HJE4</accession>
<dbReference type="EMBL" id="PYLS01000005">
    <property type="protein sequence ID" value="PST82513.1"/>
    <property type="molecule type" value="Genomic_DNA"/>
</dbReference>
<dbReference type="InterPro" id="IPR012944">
    <property type="entry name" value="SusD_RagB_dom"/>
</dbReference>
<dbReference type="Proteomes" id="UP000240912">
    <property type="component" value="Unassembled WGS sequence"/>
</dbReference>
<dbReference type="PROSITE" id="PS51257">
    <property type="entry name" value="PROKAR_LIPOPROTEIN"/>
    <property type="match status" value="1"/>
</dbReference>
<dbReference type="AlphaFoldDB" id="A0A2T3HJE4"/>
<dbReference type="OrthoDB" id="1035036at2"/>
<evidence type="ECO:0000259" key="7">
    <source>
        <dbReference type="Pfam" id="PF14322"/>
    </source>
</evidence>
<comment type="subcellular location">
    <subcellularLocation>
        <location evidence="1">Cell outer membrane</location>
    </subcellularLocation>
</comment>
<reference evidence="8 9" key="1">
    <citation type="submission" date="2018-03" db="EMBL/GenBank/DDBJ databases">
        <authorList>
            <person name="Keele B.F."/>
        </authorList>
    </citation>
    <scope>NUCLEOTIDE SEQUENCE [LARGE SCALE GENOMIC DNA]</scope>
    <source>
        <strain evidence="8 9">YL28-9</strain>
    </source>
</reference>
<feature type="domain" description="SusD-like N-terminal" evidence="7">
    <location>
        <begin position="88"/>
        <end position="230"/>
    </location>
</feature>
<keyword evidence="9" id="KW-1185">Reference proteome</keyword>
<dbReference type="InterPro" id="IPR011990">
    <property type="entry name" value="TPR-like_helical_dom_sf"/>
</dbReference>